<dbReference type="STRING" id="1278311.GCA_000428705_00432"/>
<proteinExistence type="predicted"/>
<evidence type="ECO:0008006" key="4">
    <source>
        <dbReference type="Google" id="ProtNLM"/>
    </source>
</evidence>
<gene>
    <name evidence="2" type="ORF">NCTC10138_00324</name>
</gene>
<dbReference type="EMBL" id="LR215048">
    <property type="protein sequence ID" value="VEU79971.1"/>
    <property type="molecule type" value="Genomic_DNA"/>
</dbReference>
<evidence type="ECO:0000313" key="2">
    <source>
        <dbReference type="EMBL" id="VEU79971.1"/>
    </source>
</evidence>
<dbReference type="AlphaFoldDB" id="A0A449BBZ4"/>
<dbReference type="GO" id="GO:0030313">
    <property type="term" value="C:cell envelope"/>
    <property type="evidence" value="ECO:0007669"/>
    <property type="project" value="UniProtKB-SubCell"/>
</dbReference>
<organism evidence="2 3">
    <name type="scientific">Haploplasma axanthum</name>
    <name type="common">Acholeplasma axanthum</name>
    <dbReference type="NCBI Taxonomy" id="29552"/>
    <lineage>
        <taxon>Bacteria</taxon>
        <taxon>Bacillati</taxon>
        <taxon>Mycoplasmatota</taxon>
        <taxon>Mollicutes</taxon>
        <taxon>Acholeplasmatales</taxon>
        <taxon>Acholeplasmataceae</taxon>
        <taxon>Haploplasma</taxon>
    </lineage>
</organism>
<dbReference type="Pfam" id="PF09479">
    <property type="entry name" value="Flg_new"/>
    <property type="match status" value="1"/>
</dbReference>
<sequence length="62" mass="7554">MSLINNPSFTFVANQIAYEGYSFDLYTYEKEGYEFKGWYLDKDYNQEYYQGFGIPNMLYARW</sequence>
<keyword evidence="3" id="KW-1185">Reference proteome</keyword>
<dbReference type="InterPro" id="IPR013378">
    <property type="entry name" value="InlB-like_B-rpt"/>
</dbReference>
<dbReference type="RefSeq" id="WP_026390115.1">
    <property type="nucleotide sequence ID" value="NZ_LR215048.1"/>
</dbReference>
<reference evidence="2 3" key="1">
    <citation type="submission" date="2019-01" db="EMBL/GenBank/DDBJ databases">
        <authorList>
            <consortium name="Pathogen Informatics"/>
        </authorList>
    </citation>
    <scope>NUCLEOTIDE SEQUENCE [LARGE SCALE GENOMIC DNA]</scope>
    <source>
        <strain evidence="2 3">NCTC10138</strain>
    </source>
</reference>
<accession>A0A449BBZ4</accession>
<dbReference type="Gene3D" id="2.60.40.4270">
    <property type="entry name" value="Listeria-Bacteroides repeat domain"/>
    <property type="match status" value="1"/>
</dbReference>
<evidence type="ECO:0000313" key="3">
    <source>
        <dbReference type="Proteomes" id="UP000289841"/>
    </source>
</evidence>
<comment type="subcellular location">
    <subcellularLocation>
        <location evidence="1">Cell envelope</location>
    </subcellularLocation>
</comment>
<name>A0A449BBZ4_HAPAX</name>
<dbReference type="Proteomes" id="UP000289841">
    <property type="component" value="Chromosome"/>
</dbReference>
<dbReference type="KEGG" id="aaxa:NCTC10138_00324"/>
<evidence type="ECO:0000256" key="1">
    <source>
        <dbReference type="ARBA" id="ARBA00004196"/>
    </source>
</evidence>
<dbReference type="InterPro" id="IPR042229">
    <property type="entry name" value="Listeria/Bacterioides_rpt_sf"/>
</dbReference>
<protein>
    <recommendedName>
        <fullName evidence="4">Listeria-Bacteroides repeat domain (List_Bact_rpt)</fullName>
    </recommendedName>
</protein>